<dbReference type="PANTHER" id="PTHR45899:SF2">
    <property type="entry name" value="RHO GTPASE ACTIVATING PROTEIN AT 15B, ISOFORM C"/>
    <property type="match status" value="1"/>
</dbReference>
<feature type="domain" description="PH" evidence="3">
    <location>
        <begin position="443"/>
        <end position="556"/>
    </location>
</feature>
<dbReference type="GO" id="GO:0005547">
    <property type="term" value="F:phosphatidylinositol-3,4,5-trisphosphate binding"/>
    <property type="evidence" value="ECO:0007669"/>
    <property type="project" value="TreeGrafter"/>
</dbReference>
<dbReference type="Pfam" id="PF00620">
    <property type="entry name" value="RhoGAP"/>
    <property type="match status" value="2"/>
</dbReference>
<dbReference type="Gene3D" id="1.10.555.10">
    <property type="entry name" value="Rho GTPase activation protein"/>
    <property type="match status" value="2"/>
</dbReference>
<dbReference type="SUPFAM" id="SSF50729">
    <property type="entry name" value="PH domain-like"/>
    <property type="match status" value="3"/>
</dbReference>
<evidence type="ECO:0000259" key="3">
    <source>
        <dbReference type="PROSITE" id="PS50003"/>
    </source>
</evidence>
<dbReference type="Proteomes" id="UP000653454">
    <property type="component" value="Unassembled WGS sequence"/>
</dbReference>
<evidence type="ECO:0000256" key="2">
    <source>
        <dbReference type="SAM" id="MobiDB-lite"/>
    </source>
</evidence>
<dbReference type="SUPFAM" id="SSF48350">
    <property type="entry name" value="GTPase activation domain, GAP"/>
    <property type="match status" value="2"/>
</dbReference>
<feature type="region of interest" description="Disordered" evidence="2">
    <location>
        <begin position="235"/>
        <end position="257"/>
    </location>
</feature>
<dbReference type="EMBL" id="CAJHNJ030000696">
    <property type="protein sequence ID" value="CAG9138631.1"/>
    <property type="molecule type" value="Genomic_DNA"/>
</dbReference>
<feature type="region of interest" description="Disordered" evidence="2">
    <location>
        <begin position="1"/>
        <end position="42"/>
    </location>
</feature>
<dbReference type="SMART" id="SM00324">
    <property type="entry name" value="RhoGAP"/>
    <property type="match status" value="1"/>
</dbReference>
<dbReference type="Pfam" id="PF00169">
    <property type="entry name" value="PH"/>
    <property type="match status" value="1"/>
</dbReference>
<dbReference type="PROSITE" id="PS50238">
    <property type="entry name" value="RHOGAP"/>
    <property type="match status" value="1"/>
</dbReference>
<feature type="region of interest" description="Disordered" evidence="2">
    <location>
        <begin position="372"/>
        <end position="394"/>
    </location>
</feature>
<dbReference type="InterPro" id="IPR001849">
    <property type="entry name" value="PH_domain"/>
</dbReference>
<dbReference type="Pfam" id="PF14755">
    <property type="entry name" value="Nsp2_AV"/>
    <property type="match status" value="1"/>
</dbReference>
<keyword evidence="1" id="KW-0343">GTPase activation</keyword>
<dbReference type="InterPro" id="IPR011993">
    <property type="entry name" value="PH-like_dom_sf"/>
</dbReference>
<feature type="domain" description="PH" evidence="3">
    <location>
        <begin position="566"/>
        <end position="667"/>
    </location>
</feature>
<dbReference type="PROSITE" id="PS50003">
    <property type="entry name" value="PH_DOMAIN"/>
    <property type="match status" value="2"/>
</dbReference>
<evidence type="ECO:0000259" key="4">
    <source>
        <dbReference type="PROSITE" id="PS50238"/>
    </source>
</evidence>
<keyword evidence="6" id="KW-1185">Reference proteome</keyword>
<name>A0A8S4GFL5_PLUXY</name>
<evidence type="ECO:0000256" key="1">
    <source>
        <dbReference type="ARBA" id="ARBA00022468"/>
    </source>
</evidence>
<dbReference type="GO" id="GO:0005096">
    <property type="term" value="F:GTPase activator activity"/>
    <property type="evidence" value="ECO:0007669"/>
    <property type="project" value="UniProtKB-KW"/>
</dbReference>
<organism evidence="5 6">
    <name type="scientific">Plutella xylostella</name>
    <name type="common">Diamondback moth</name>
    <name type="synonym">Plutella maculipennis</name>
    <dbReference type="NCBI Taxonomy" id="51655"/>
    <lineage>
        <taxon>Eukaryota</taxon>
        <taxon>Metazoa</taxon>
        <taxon>Ecdysozoa</taxon>
        <taxon>Arthropoda</taxon>
        <taxon>Hexapoda</taxon>
        <taxon>Insecta</taxon>
        <taxon>Pterygota</taxon>
        <taxon>Neoptera</taxon>
        <taxon>Endopterygota</taxon>
        <taxon>Lepidoptera</taxon>
        <taxon>Glossata</taxon>
        <taxon>Ditrysia</taxon>
        <taxon>Yponomeutoidea</taxon>
        <taxon>Plutellidae</taxon>
        <taxon>Plutella</taxon>
    </lineage>
</organism>
<feature type="domain" description="Rho-GAP" evidence="4">
    <location>
        <begin position="676"/>
        <end position="913"/>
    </location>
</feature>
<dbReference type="InterPro" id="IPR008936">
    <property type="entry name" value="Rho_GTPase_activation_prot"/>
</dbReference>
<dbReference type="GO" id="GO:0007165">
    <property type="term" value="P:signal transduction"/>
    <property type="evidence" value="ECO:0007669"/>
    <property type="project" value="InterPro"/>
</dbReference>
<evidence type="ECO:0000313" key="6">
    <source>
        <dbReference type="Proteomes" id="UP000653454"/>
    </source>
</evidence>
<dbReference type="InterPro" id="IPR052227">
    <property type="entry name" value="Arf-Rho-GAP_ANK-PH_domain"/>
</dbReference>
<dbReference type="InterPro" id="IPR032786">
    <property type="entry name" value="NSP2_TM_arteriviridae"/>
</dbReference>
<dbReference type="GO" id="GO:0005737">
    <property type="term" value="C:cytoplasm"/>
    <property type="evidence" value="ECO:0007669"/>
    <property type="project" value="TreeGrafter"/>
</dbReference>
<dbReference type="InterPro" id="IPR000198">
    <property type="entry name" value="RhoGAP_dom"/>
</dbReference>
<reference evidence="5" key="1">
    <citation type="submission" date="2020-11" db="EMBL/GenBank/DDBJ databases">
        <authorList>
            <person name="Whiteford S."/>
        </authorList>
    </citation>
    <scope>NUCLEOTIDE SEQUENCE</scope>
</reference>
<dbReference type="CDD" id="cd17113">
    <property type="entry name" value="RA_ARAPs"/>
    <property type="match status" value="1"/>
</dbReference>
<dbReference type="PANTHER" id="PTHR45899">
    <property type="entry name" value="RHO GTPASE ACTIVATING PROTEIN AT 15B, ISOFORM C"/>
    <property type="match status" value="1"/>
</dbReference>
<sequence>MATPPMPKPRTGLVSTNSEPLKKPVPLPRTKLPTTSERVTSSASEILQSIGNVSKQLSEDVANKVQNSAKSVNEKLEKSFMDGSKFAKGTLEKTITTSRAMRDSVTKSVIEGTKTAGLRLRRSKKSIEGLPCESQRCMSMPDVDMKLFDNIQFHSPLLEHKWIRSEGQSDLAQSDQVIPSMNLNCKNFDDLSLFSNNSDSNTDTVSTFSHDSRDYEYNRSGMSEGEQLTYDTPKASRANSVVGESHCPEIPERRKKRESVDFMRQNSLYENWNLPGEPLLASPEVTSRPSKSTIFEFDPLNTATSKYEGVSNELLLLESYLTGDTYGTITATDGSEDNFEDFSDKDYFNPPTPPERTDSLFDTESENKADTAVAAGSKDNNSNWFTDEDGQSKPDEVKIANTTGGYMQRFSNMLKLDNMLNKSSKQNAPKVEVVERPGISVYVHYYSGLLSRLVSGPSGVEELFKNSLTRHCVLSDQKLMCYSDATNTVLKETYALESVLSIQISLPLSSSSTHNYCFELSLTPASPRGSPRKIVFSSSSQSDRQNWAQKIAEHLTSGFQPKYTAEFTRCGWCYLKEGVSGEWQGAWVMLIRRVLVYHTKDGALRTVDLRKTRCVVSQDADEETKKCCPNDGGGNLLLDCSHATLYLRFPYERELKGWRYMVKLAAHNNGAYLHHQQLTQDDVPALVDKCISFIYAHGSMTEGIYRRAGSSSVLSTLLANFRRDAWSVQLSARGHSEHDVAGVLKRFFRDLPEPLLPQEKHQALVSALGSKANFRRDAWSVQLSARGHSEHDVAGVLKRFFRDLPEPLLPQEKHQALVSALVIEDEKARQAEFRRLMLDLPVVARRTARKLFAHLHFIHTMAAYNKMAADNLAAVWAPTIMPAAVTSDQIQTAWSSKEVFVVRDLIAHYEAIWEPTEAEKRREAAVRRVLLRVTSQPAPSAPKAAGDLKAWVYVHDRSTCFQVSLTPSKTSADICVELCEKANAESHLLMLEEVVCNETMRRTVHIDEVVLDVVLRWGYWDEEDRKDNYIVVRENKVLYDMEALRHKTSLVCGELKFASEANKAFKMYMFELKNGKLCYFKDKQGSHLIEEWNLKDILWYTGHETKRNPQTRWAITFIPRNNKQKRSKDRPWFGCTIGGAVTEDQLKWMTAMMFAEHPNVLPTPRLVIT</sequence>
<dbReference type="CDD" id="cd00821">
    <property type="entry name" value="PH"/>
    <property type="match status" value="1"/>
</dbReference>
<protein>
    <submittedName>
        <fullName evidence="5">(diamondback moth) hypothetical protein</fullName>
    </submittedName>
</protein>
<dbReference type="AlphaFoldDB" id="A0A8S4GFL5"/>
<gene>
    <name evidence="5" type="ORF">PLXY2_LOCUS16883</name>
</gene>
<proteinExistence type="predicted"/>
<evidence type="ECO:0000313" key="5">
    <source>
        <dbReference type="EMBL" id="CAG9138631.1"/>
    </source>
</evidence>
<comment type="caution">
    <text evidence="5">The sequence shown here is derived from an EMBL/GenBank/DDBJ whole genome shotgun (WGS) entry which is preliminary data.</text>
</comment>
<dbReference type="Gene3D" id="2.30.29.30">
    <property type="entry name" value="Pleckstrin-homology domain (PH domain)/Phosphotyrosine-binding domain (PTB)"/>
    <property type="match status" value="3"/>
</dbReference>
<accession>A0A8S4GFL5</accession>
<dbReference type="Gene3D" id="3.10.20.90">
    <property type="entry name" value="Phosphatidylinositol 3-kinase Catalytic Subunit, Chain A, domain 1"/>
    <property type="match status" value="1"/>
</dbReference>
<dbReference type="SMART" id="SM00233">
    <property type="entry name" value="PH"/>
    <property type="match status" value="3"/>
</dbReference>
<feature type="compositionally biased region" description="Polar residues" evidence="2">
    <location>
        <begin position="32"/>
        <end position="42"/>
    </location>
</feature>